<dbReference type="InterPro" id="IPR002789">
    <property type="entry name" value="HerA_central"/>
</dbReference>
<evidence type="ECO:0000256" key="1">
    <source>
        <dbReference type="ARBA" id="ARBA00007816"/>
    </source>
</evidence>
<dbReference type="HOGENOM" id="CLU_023842_2_0_2"/>
<dbReference type="InterPro" id="IPR008571">
    <property type="entry name" value="HerA-like"/>
</dbReference>
<dbReference type="Proteomes" id="UP000001304">
    <property type="component" value="Chromosome"/>
</dbReference>
<dbReference type="KEGG" id="iag:Igag_1141"/>
<dbReference type="EMBL" id="CP002098">
    <property type="protein sequence ID" value="ADM27953.1"/>
    <property type="molecule type" value="Genomic_DNA"/>
</dbReference>
<comment type="similarity">
    <text evidence="1">Belongs to the HerA family.</text>
</comment>
<comment type="catalytic activity">
    <reaction evidence="3">
        <text>ATP + H2O = ADP + phosphate + H(+)</text>
        <dbReference type="Rhea" id="RHEA:13065"/>
        <dbReference type="ChEBI" id="CHEBI:15377"/>
        <dbReference type="ChEBI" id="CHEBI:15378"/>
        <dbReference type="ChEBI" id="CHEBI:30616"/>
        <dbReference type="ChEBI" id="CHEBI:43474"/>
        <dbReference type="ChEBI" id="CHEBI:456216"/>
        <dbReference type="EC" id="5.6.2.3"/>
    </reaction>
</comment>
<evidence type="ECO:0000256" key="4">
    <source>
        <dbReference type="ARBA" id="ARBA00048988"/>
    </source>
</evidence>
<dbReference type="GO" id="GO:0043139">
    <property type="term" value="F:5'-3' DNA helicase activity"/>
    <property type="evidence" value="ECO:0007669"/>
    <property type="project" value="UniProtKB-EC"/>
</dbReference>
<comment type="catalytic activity">
    <reaction evidence="2">
        <text>Couples ATP hydrolysis with the unwinding of duplex DNA by translocating in the 3'-5' direction.</text>
        <dbReference type="EC" id="5.6.2.4"/>
    </reaction>
</comment>
<dbReference type="InterPro" id="IPR027417">
    <property type="entry name" value="P-loop_NTPase"/>
</dbReference>
<accession>E0SP07</accession>
<sequence length="558" mass="62615">MSLDICRSDIVVGKVGSESRPNLVEIVSTLPIPIGTYISIPFNSIDISTGEKRFHCLVGVVSSTSYKRIIPVTPSFMAQPSIAIGIEDDMLRYAPSMARMFVDVIGNDIRVPSVPPQPDTQVYLAPTQILSKIFGGRSSETSIRIGYLIGRPDVSISIDVNALTKHLFITGTTGSGKSNTVAILSDRIASIGGVIAIYDVHGEYTSLQPYSEGVEIKVIDYKLNPLKINPSILARMIIPEAAASIQRALVSKALREVSKLFQEAIETHGVTEEAIEYLRKKRSISNEQIGDLEDEEGDIESKLLYLYREYIKSFIRNKSANNKLFRESAEKACAKVDEFFEYTSLSFKMPRITDLLRPSRILIINSSMLNDEQRDYVLKIILDEILWYTKQHLLQGSPFPVLFFIEEAHLFLSANRTTVSRASIERVAREGRKFGLSLAIVSQRPRNIDPNTLSQVQNFVFMKLVQEQDQNMVMNISDMLTEDLARSLASMDVGEALVMGEWIGRFPVYVKIDRHEGKRIGTSLEISQLWRSLRNRIQAPEIGGRLAMLSMDELKDLL</sequence>
<dbReference type="GO" id="GO:0043138">
    <property type="term" value="F:3'-5' DNA helicase activity"/>
    <property type="evidence" value="ECO:0007669"/>
    <property type="project" value="UniProtKB-EC"/>
</dbReference>
<dbReference type="Gene3D" id="3.40.50.300">
    <property type="entry name" value="P-loop containing nucleotide triphosphate hydrolases"/>
    <property type="match status" value="2"/>
</dbReference>
<keyword evidence="7" id="KW-1185">Reference proteome</keyword>
<comment type="catalytic activity">
    <reaction evidence="4">
        <text>ATP + H2O = ADP + phosphate + H(+)</text>
        <dbReference type="Rhea" id="RHEA:13065"/>
        <dbReference type="ChEBI" id="CHEBI:15377"/>
        <dbReference type="ChEBI" id="CHEBI:15378"/>
        <dbReference type="ChEBI" id="CHEBI:30616"/>
        <dbReference type="ChEBI" id="CHEBI:43474"/>
        <dbReference type="ChEBI" id="CHEBI:456216"/>
        <dbReference type="EC" id="5.6.2.4"/>
    </reaction>
</comment>
<dbReference type="PANTHER" id="PTHR42957:SF1">
    <property type="entry name" value="HELICASE MJ1565-RELATED"/>
    <property type="match status" value="1"/>
</dbReference>
<dbReference type="STRING" id="583356.Igag_1141"/>
<evidence type="ECO:0000256" key="3">
    <source>
        <dbReference type="ARBA" id="ARBA00048954"/>
    </source>
</evidence>
<protein>
    <recommendedName>
        <fullName evidence="5">Helicase HerA central domain-containing protein</fullName>
    </recommendedName>
</protein>
<evidence type="ECO:0000313" key="6">
    <source>
        <dbReference type="EMBL" id="ADM27953.1"/>
    </source>
</evidence>
<dbReference type="SUPFAM" id="SSF52540">
    <property type="entry name" value="P-loop containing nucleoside triphosphate hydrolases"/>
    <property type="match status" value="1"/>
</dbReference>
<proteinExistence type="inferred from homology"/>
<feature type="domain" description="Helicase HerA central" evidence="5">
    <location>
        <begin position="143"/>
        <end position="385"/>
    </location>
</feature>
<dbReference type="BioCyc" id="IAGG583356:GHAH-1123-MONOMER"/>
<gene>
    <name evidence="6" type="ordered locus">Igag_1141</name>
</gene>
<evidence type="ECO:0000259" key="5">
    <source>
        <dbReference type="Pfam" id="PF01935"/>
    </source>
</evidence>
<dbReference type="AlphaFoldDB" id="E0SP07"/>
<name>E0SP07_IGNAA</name>
<dbReference type="Pfam" id="PF01935">
    <property type="entry name" value="DUF87"/>
    <property type="match status" value="1"/>
</dbReference>
<dbReference type="PANTHER" id="PTHR42957">
    <property type="entry name" value="HELICASE MJ1565-RELATED"/>
    <property type="match status" value="1"/>
</dbReference>
<organism evidence="6 7">
    <name type="scientific">Ignisphaera aggregans (strain DSM 17230 / JCM 13409 / AQ1.S1)</name>
    <dbReference type="NCBI Taxonomy" id="583356"/>
    <lineage>
        <taxon>Archaea</taxon>
        <taxon>Thermoproteota</taxon>
        <taxon>Thermoprotei</taxon>
        <taxon>Desulfurococcales</taxon>
        <taxon>Desulfurococcaceae</taxon>
        <taxon>Ignisphaera</taxon>
    </lineage>
</organism>
<reference evidence="6 7" key="1">
    <citation type="journal article" date="2010" name="Stand. Genomic Sci.">
        <title>Complete genome sequence of Ignisphaera aggregans type strain (AQ1.S1).</title>
        <authorList>
            <person name="Goker M."/>
            <person name="Held B."/>
            <person name="Lapidus A."/>
            <person name="Nolan M."/>
            <person name="Spring S."/>
            <person name="Yasawong M."/>
            <person name="Lucas S."/>
            <person name="Glavina Del Rio T."/>
            <person name="Tice H."/>
            <person name="Cheng J.F."/>
            <person name="Goodwin L."/>
            <person name="Tapia R."/>
            <person name="Pitluck S."/>
            <person name="Liolios K."/>
            <person name="Ivanova N."/>
            <person name="Mavromatis K."/>
            <person name="Mikhailova N."/>
            <person name="Pati A."/>
            <person name="Chen A."/>
            <person name="Palaniappan K."/>
            <person name="Brambilla E."/>
            <person name="Land M."/>
            <person name="Hauser L."/>
            <person name="Chang Y.J."/>
            <person name="Jeffries C.D."/>
            <person name="Brettin T."/>
            <person name="Detter J.C."/>
            <person name="Han C."/>
            <person name="Rohde M."/>
            <person name="Sikorski J."/>
            <person name="Woyke T."/>
            <person name="Bristow J."/>
            <person name="Eisen J.A."/>
            <person name="Markowitz V."/>
            <person name="Hugenholtz P."/>
            <person name="Kyrpides N.C."/>
            <person name="Klenk H.P."/>
        </authorList>
    </citation>
    <scope>NUCLEOTIDE SEQUENCE [LARGE SCALE GENOMIC DNA]</scope>
    <source>
        <strain evidence="7">DSM 17230 / JCM 13409 / AQ1.S1</strain>
    </source>
</reference>
<evidence type="ECO:0000313" key="7">
    <source>
        <dbReference type="Proteomes" id="UP000001304"/>
    </source>
</evidence>
<evidence type="ECO:0000256" key="2">
    <source>
        <dbReference type="ARBA" id="ARBA00034617"/>
    </source>
</evidence>